<keyword evidence="4" id="KW-0808">Transferase</keyword>
<keyword evidence="3" id="KW-0723">Serine/threonine-protein kinase</keyword>
<dbReference type="NCBIfam" id="TIGR03724">
    <property type="entry name" value="arch_bud32"/>
    <property type="match status" value="1"/>
</dbReference>
<dbReference type="Pfam" id="PF00069">
    <property type="entry name" value="Pkinase"/>
    <property type="match status" value="1"/>
</dbReference>
<evidence type="ECO:0000256" key="10">
    <source>
        <dbReference type="ARBA" id="ARBA00048679"/>
    </source>
</evidence>
<evidence type="ECO:0000256" key="9">
    <source>
        <dbReference type="ARBA" id="ARBA00047899"/>
    </source>
</evidence>
<dbReference type="InterPro" id="IPR022495">
    <property type="entry name" value="Bud32"/>
</dbReference>
<evidence type="ECO:0000256" key="8">
    <source>
        <dbReference type="ARBA" id="ARBA00022840"/>
    </source>
</evidence>
<dbReference type="GO" id="GO:0000408">
    <property type="term" value="C:EKC/KEOPS complex"/>
    <property type="evidence" value="ECO:0007669"/>
    <property type="project" value="UniProtKB-ARBA"/>
</dbReference>
<dbReference type="Proteomes" id="UP000070163">
    <property type="component" value="Unassembled WGS sequence"/>
</dbReference>
<keyword evidence="8" id="KW-0067">ATP-binding</keyword>
<evidence type="ECO:0000256" key="4">
    <source>
        <dbReference type="ARBA" id="ARBA00022679"/>
    </source>
</evidence>
<dbReference type="GO" id="GO:0005829">
    <property type="term" value="C:cytosol"/>
    <property type="evidence" value="ECO:0007669"/>
    <property type="project" value="TreeGrafter"/>
</dbReference>
<dbReference type="NCBIfam" id="NF011462">
    <property type="entry name" value="PRK14879.1-3"/>
    <property type="match status" value="1"/>
</dbReference>
<dbReference type="AlphaFoldDB" id="A0A133U524"/>
<feature type="domain" description="Protein kinase" evidence="12">
    <location>
        <begin position="1"/>
        <end position="220"/>
    </location>
</feature>
<evidence type="ECO:0000256" key="11">
    <source>
        <dbReference type="ARBA" id="ARBA00065170"/>
    </source>
</evidence>
<comment type="caution">
    <text evidence="13">The sequence shown here is derived from an EMBL/GenBank/DDBJ whole genome shotgun (WGS) entry which is preliminary data.</text>
</comment>
<evidence type="ECO:0000256" key="2">
    <source>
        <dbReference type="ARBA" id="ARBA00012513"/>
    </source>
</evidence>
<evidence type="ECO:0000313" key="13">
    <source>
        <dbReference type="EMBL" id="KXA89293.1"/>
    </source>
</evidence>
<comment type="subunit">
    <text evidence="11">Component of the KEOPS complex that consists of Kae1, Bud32, Cgi121 and Pcc1; the whole complex dimerizes.</text>
</comment>
<gene>
    <name evidence="13" type="ORF">AKJ57_05535</name>
</gene>
<dbReference type="SUPFAM" id="SSF56112">
    <property type="entry name" value="Protein kinase-like (PK-like)"/>
    <property type="match status" value="1"/>
</dbReference>
<evidence type="ECO:0000259" key="12">
    <source>
        <dbReference type="PROSITE" id="PS50011"/>
    </source>
</evidence>
<protein>
    <recommendedName>
        <fullName evidence="2">non-specific serine/threonine protein kinase</fullName>
        <ecNumber evidence="2">2.7.11.1</ecNumber>
    </recommendedName>
</protein>
<comment type="similarity">
    <text evidence="1">Belongs to the protein kinase superfamily. BUD32 family.</text>
</comment>
<evidence type="ECO:0000256" key="5">
    <source>
        <dbReference type="ARBA" id="ARBA00022694"/>
    </source>
</evidence>
<comment type="catalytic activity">
    <reaction evidence="10">
        <text>L-seryl-[protein] + ATP = O-phospho-L-seryl-[protein] + ADP + H(+)</text>
        <dbReference type="Rhea" id="RHEA:17989"/>
        <dbReference type="Rhea" id="RHEA-COMP:9863"/>
        <dbReference type="Rhea" id="RHEA-COMP:11604"/>
        <dbReference type="ChEBI" id="CHEBI:15378"/>
        <dbReference type="ChEBI" id="CHEBI:29999"/>
        <dbReference type="ChEBI" id="CHEBI:30616"/>
        <dbReference type="ChEBI" id="CHEBI:83421"/>
        <dbReference type="ChEBI" id="CHEBI:456216"/>
        <dbReference type="EC" id="2.7.11.1"/>
    </reaction>
</comment>
<dbReference type="FunFam" id="3.30.200.20:FF:000201">
    <property type="entry name" value="TP53-regulating kinase isoform X1"/>
    <property type="match status" value="1"/>
</dbReference>
<evidence type="ECO:0000313" key="14">
    <source>
        <dbReference type="Proteomes" id="UP000070163"/>
    </source>
</evidence>
<dbReference type="InterPro" id="IPR000719">
    <property type="entry name" value="Prot_kinase_dom"/>
</dbReference>
<evidence type="ECO:0000256" key="3">
    <source>
        <dbReference type="ARBA" id="ARBA00022527"/>
    </source>
</evidence>
<keyword evidence="5" id="KW-0819">tRNA processing</keyword>
<evidence type="ECO:0000256" key="1">
    <source>
        <dbReference type="ARBA" id="ARBA00010630"/>
    </source>
</evidence>
<proteinExistence type="inferred from homology"/>
<comment type="catalytic activity">
    <reaction evidence="9">
        <text>L-threonyl-[protein] + ATP = O-phospho-L-threonyl-[protein] + ADP + H(+)</text>
        <dbReference type="Rhea" id="RHEA:46608"/>
        <dbReference type="Rhea" id="RHEA-COMP:11060"/>
        <dbReference type="Rhea" id="RHEA-COMP:11605"/>
        <dbReference type="ChEBI" id="CHEBI:15378"/>
        <dbReference type="ChEBI" id="CHEBI:30013"/>
        <dbReference type="ChEBI" id="CHEBI:30616"/>
        <dbReference type="ChEBI" id="CHEBI:61977"/>
        <dbReference type="ChEBI" id="CHEBI:456216"/>
        <dbReference type="EC" id="2.7.11.1"/>
    </reaction>
</comment>
<evidence type="ECO:0000256" key="6">
    <source>
        <dbReference type="ARBA" id="ARBA00022741"/>
    </source>
</evidence>
<reference evidence="13 14" key="1">
    <citation type="journal article" date="2016" name="Sci. Rep.">
        <title>Metabolic traits of an uncultured archaeal lineage -MSBL1- from brine pools of the Red Sea.</title>
        <authorList>
            <person name="Mwirichia R."/>
            <person name="Alam I."/>
            <person name="Rashid M."/>
            <person name="Vinu M."/>
            <person name="Ba-Alawi W."/>
            <person name="Anthony Kamau A."/>
            <person name="Kamanda Ngugi D."/>
            <person name="Goker M."/>
            <person name="Klenk H.P."/>
            <person name="Bajic V."/>
            <person name="Stingl U."/>
        </authorList>
    </citation>
    <scope>NUCLEOTIDE SEQUENCE [LARGE SCALE GENOMIC DNA]</scope>
    <source>
        <strain evidence="13">SCGC-AAA259A05</strain>
    </source>
</reference>
<dbReference type="EC" id="2.7.11.1" evidence="2"/>
<name>A0A133U524_9EURY</name>
<keyword evidence="14" id="KW-1185">Reference proteome</keyword>
<dbReference type="PANTHER" id="PTHR12209:SF0">
    <property type="entry name" value="EKC_KEOPS COMPLEX SUBUNIT TP53RK"/>
    <property type="match status" value="1"/>
</dbReference>
<dbReference type="Gene3D" id="3.30.200.20">
    <property type="entry name" value="Phosphorylase Kinase, domain 1"/>
    <property type="match status" value="1"/>
</dbReference>
<dbReference type="GO" id="GO:0005524">
    <property type="term" value="F:ATP binding"/>
    <property type="evidence" value="ECO:0007669"/>
    <property type="project" value="UniProtKB-KW"/>
</dbReference>
<dbReference type="InterPro" id="IPR011009">
    <property type="entry name" value="Kinase-like_dom_sf"/>
</dbReference>
<evidence type="ECO:0000256" key="7">
    <source>
        <dbReference type="ARBA" id="ARBA00022777"/>
    </source>
</evidence>
<organism evidence="13 14">
    <name type="scientific">candidate division MSBL1 archaeon SCGC-AAA259A05</name>
    <dbReference type="NCBI Taxonomy" id="1698259"/>
    <lineage>
        <taxon>Archaea</taxon>
        <taxon>Methanobacteriati</taxon>
        <taxon>Methanobacteriota</taxon>
        <taxon>candidate division MSBL1</taxon>
    </lineage>
</organism>
<dbReference type="GO" id="GO:0008033">
    <property type="term" value="P:tRNA processing"/>
    <property type="evidence" value="ECO:0007669"/>
    <property type="project" value="UniProtKB-KW"/>
</dbReference>
<dbReference type="EMBL" id="LHXJ01000086">
    <property type="protein sequence ID" value="KXA89293.1"/>
    <property type="molecule type" value="Genomic_DNA"/>
</dbReference>
<dbReference type="GO" id="GO:0004674">
    <property type="term" value="F:protein serine/threonine kinase activity"/>
    <property type="evidence" value="ECO:0007669"/>
    <property type="project" value="UniProtKB-KW"/>
</dbReference>
<dbReference type="NCBIfam" id="NF011463">
    <property type="entry name" value="PRK14879.1-4"/>
    <property type="match status" value="1"/>
</dbReference>
<keyword evidence="6" id="KW-0547">Nucleotide-binding</keyword>
<keyword evidence="7" id="KW-0418">Kinase</keyword>
<sequence length="220" mass="25235">MPLIKKGAEANLFLEKFPERMYPADVDKVLVKERISKKYRDKELDRKLRDSRTSLEAKLISEAKKAGVPTPIIYQVDRDKMCLVMEYVEGKVVKEILEGLDSPSRKDLCKTIGKQIARLHDFGIVHGDLTTSNMIKTLGGSIYFIDFGLGEYNSSTEARGIDIHLLHRTLKSSHFQVANEAFQAVVNGYKEEFRKKADEVIRRVKEVESRGRYIAKEERK</sequence>
<accession>A0A133U524</accession>
<dbReference type="Gene3D" id="1.10.510.10">
    <property type="entry name" value="Transferase(Phosphotransferase) domain 1"/>
    <property type="match status" value="1"/>
</dbReference>
<dbReference type="PANTHER" id="PTHR12209">
    <property type="entry name" value="NON-SPECIFIC SERINE/THREONINE PROTEIN KINASE"/>
    <property type="match status" value="1"/>
</dbReference>
<dbReference type="PROSITE" id="PS50011">
    <property type="entry name" value="PROTEIN_KINASE_DOM"/>
    <property type="match status" value="1"/>
</dbReference>